<evidence type="ECO:0000313" key="3">
    <source>
        <dbReference type="EMBL" id="MBC5685076.1"/>
    </source>
</evidence>
<dbReference type="EMBL" id="JACOPG010000001">
    <property type="protein sequence ID" value="MBC5685076.1"/>
    <property type="molecule type" value="Genomic_DNA"/>
</dbReference>
<organism evidence="3 4">
    <name type="scientific">Roseburia lenta</name>
    <dbReference type="NCBI Taxonomy" id="2763061"/>
    <lineage>
        <taxon>Bacteria</taxon>
        <taxon>Bacillati</taxon>
        <taxon>Bacillota</taxon>
        <taxon>Clostridia</taxon>
        <taxon>Lachnospirales</taxon>
        <taxon>Lachnospiraceae</taxon>
        <taxon>Roseburia</taxon>
    </lineage>
</organism>
<feature type="transmembrane region" description="Helical" evidence="2">
    <location>
        <begin position="37"/>
        <end position="56"/>
    </location>
</feature>
<dbReference type="RefSeq" id="WP_118281279.1">
    <property type="nucleotide sequence ID" value="NZ_JACOPG010000001.1"/>
</dbReference>
<feature type="transmembrane region" description="Helical" evidence="2">
    <location>
        <begin position="68"/>
        <end position="85"/>
    </location>
</feature>
<dbReference type="InterPro" id="IPR005325">
    <property type="entry name" value="DUF308_memb"/>
</dbReference>
<keyword evidence="2" id="KW-0812">Transmembrane</keyword>
<gene>
    <name evidence="3" type="ORF">H8R94_00375</name>
</gene>
<feature type="transmembrane region" description="Helical" evidence="2">
    <location>
        <begin position="158"/>
        <end position="179"/>
    </location>
</feature>
<accession>A0ABR7GCA7</accession>
<name>A0ABR7GCA7_9FIRM</name>
<dbReference type="Pfam" id="PF03729">
    <property type="entry name" value="DUF308"/>
    <property type="match status" value="1"/>
</dbReference>
<reference evidence="3 4" key="1">
    <citation type="submission" date="2020-08" db="EMBL/GenBank/DDBJ databases">
        <title>Genome public.</title>
        <authorList>
            <person name="Liu C."/>
            <person name="Sun Q."/>
        </authorList>
    </citation>
    <scope>NUCLEOTIDE SEQUENCE [LARGE SCALE GENOMIC DNA]</scope>
    <source>
        <strain evidence="3 4">NSJ-9</strain>
    </source>
</reference>
<keyword evidence="2" id="KW-0472">Membrane</keyword>
<proteinExistence type="predicted"/>
<feature type="region of interest" description="Disordered" evidence="1">
    <location>
        <begin position="199"/>
        <end position="245"/>
    </location>
</feature>
<feature type="transmembrane region" description="Helical" evidence="2">
    <location>
        <begin position="126"/>
        <end position="146"/>
    </location>
</feature>
<feature type="compositionally biased region" description="Acidic residues" evidence="1">
    <location>
        <begin position="215"/>
        <end position="245"/>
    </location>
</feature>
<protein>
    <submittedName>
        <fullName evidence="3">DUF308 domain-containing protein</fullName>
    </submittedName>
</protein>
<comment type="caution">
    <text evidence="3">The sequence shown here is derived from an EMBL/GenBank/DDBJ whole genome shotgun (WGS) entry which is preliminary data.</text>
</comment>
<feature type="transmembrane region" description="Helical" evidence="2">
    <location>
        <begin position="97"/>
        <end position="114"/>
    </location>
</feature>
<sequence length="245" mass="27393">MSKQDNPNVVGNIAIVFMSILLIAVGCIMLFTDAVRMIYFCYGAGACLLVWGIWMISRYFLHKEFQRTTNYGFSVGTLVVILGAIDLIRAQDIADSIPNYLGILVLIEGVVMLQNTVQLKNLHGDLWIVSLIFSLLSVAGSVVILLDIGNMITRYETAFYGILIMVGAFALLSLCFVGVRTKHYHKESKRELERNIEESDQWFEGKQETTTAITEEVEEDHADETESDPLPDTDQADSALVEEEV</sequence>
<feature type="transmembrane region" description="Helical" evidence="2">
    <location>
        <begin position="9"/>
        <end position="31"/>
    </location>
</feature>
<evidence type="ECO:0000313" key="4">
    <source>
        <dbReference type="Proteomes" id="UP000643810"/>
    </source>
</evidence>
<keyword evidence="4" id="KW-1185">Reference proteome</keyword>
<evidence type="ECO:0000256" key="1">
    <source>
        <dbReference type="SAM" id="MobiDB-lite"/>
    </source>
</evidence>
<evidence type="ECO:0000256" key="2">
    <source>
        <dbReference type="SAM" id="Phobius"/>
    </source>
</evidence>
<dbReference type="Proteomes" id="UP000643810">
    <property type="component" value="Unassembled WGS sequence"/>
</dbReference>
<keyword evidence="2" id="KW-1133">Transmembrane helix</keyword>
<dbReference type="PROSITE" id="PS51257">
    <property type="entry name" value="PROKAR_LIPOPROTEIN"/>
    <property type="match status" value="1"/>
</dbReference>